<protein>
    <submittedName>
        <fullName evidence="1">Uncharacterized protein</fullName>
    </submittedName>
</protein>
<dbReference type="EMBL" id="QGNW01000966">
    <property type="protein sequence ID" value="RVW58258.1"/>
    <property type="molecule type" value="Genomic_DNA"/>
</dbReference>
<sequence>MRRFANCNSNCGKGIEKQECVYLEGCPATTEIANLDKHNRNGDKVYSSLRLSYEHLEGDEVKSLCLLFGLFSSYIDIRDLLKYGVVTARKIASEQRHVFTHQKTTVRVEEWPRIDELQKVT</sequence>
<dbReference type="AlphaFoldDB" id="A0A438FE61"/>
<gene>
    <name evidence="1" type="ORF">CK203_110789</name>
</gene>
<name>A0A438FE61_VITVI</name>
<evidence type="ECO:0000313" key="2">
    <source>
        <dbReference type="Proteomes" id="UP000288805"/>
    </source>
</evidence>
<reference evidence="1 2" key="1">
    <citation type="journal article" date="2018" name="PLoS Genet.">
        <title>Population sequencing reveals clonal diversity and ancestral inbreeding in the grapevine cultivar Chardonnay.</title>
        <authorList>
            <person name="Roach M.J."/>
            <person name="Johnson D.L."/>
            <person name="Bohlmann J."/>
            <person name="van Vuuren H.J."/>
            <person name="Jones S.J."/>
            <person name="Pretorius I.S."/>
            <person name="Schmidt S.A."/>
            <person name="Borneman A.R."/>
        </authorList>
    </citation>
    <scope>NUCLEOTIDE SEQUENCE [LARGE SCALE GENOMIC DNA]</scope>
    <source>
        <strain evidence="2">cv. Chardonnay</strain>
        <tissue evidence="1">Leaf</tissue>
    </source>
</reference>
<organism evidence="1 2">
    <name type="scientific">Vitis vinifera</name>
    <name type="common">Grape</name>
    <dbReference type="NCBI Taxonomy" id="29760"/>
    <lineage>
        <taxon>Eukaryota</taxon>
        <taxon>Viridiplantae</taxon>
        <taxon>Streptophyta</taxon>
        <taxon>Embryophyta</taxon>
        <taxon>Tracheophyta</taxon>
        <taxon>Spermatophyta</taxon>
        <taxon>Magnoliopsida</taxon>
        <taxon>eudicotyledons</taxon>
        <taxon>Gunneridae</taxon>
        <taxon>Pentapetalae</taxon>
        <taxon>rosids</taxon>
        <taxon>Vitales</taxon>
        <taxon>Vitaceae</taxon>
        <taxon>Viteae</taxon>
        <taxon>Vitis</taxon>
    </lineage>
</organism>
<comment type="caution">
    <text evidence="1">The sequence shown here is derived from an EMBL/GenBank/DDBJ whole genome shotgun (WGS) entry which is preliminary data.</text>
</comment>
<proteinExistence type="predicted"/>
<dbReference type="Proteomes" id="UP000288805">
    <property type="component" value="Unassembled WGS sequence"/>
</dbReference>
<accession>A0A438FE61</accession>
<evidence type="ECO:0000313" key="1">
    <source>
        <dbReference type="EMBL" id="RVW58258.1"/>
    </source>
</evidence>